<dbReference type="InterPro" id="IPR051057">
    <property type="entry name" value="PI-PLC_domain"/>
</dbReference>
<organism evidence="2 3">
    <name type="scientific">Acanthosepion pharaonis</name>
    <name type="common">Pharaoh cuttlefish</name>
    <name type="synonym">Sepia pharaonis</name>
    <dbReference type="NCBI Taxonomy" id="158019"/>
    <lineage>
        <taxon>Eukaryota</taxon>
        <taxon>Metazoa</taxon>
        <taxon>Spiralia</taxon>
        <taxon>Lophotrochozoa</taxon>
        <taxon>Mollusca</taxon>
        <taxon>Cephalopoda</taxon>
        <taxon>Coleoidea</taxon>
        <taxon>Decapodiformes</taxon>
        <taxon>Sepiida</taxon>
        <taxon>Sepiina</taxon>
        <taxon>Sepiidae</taxon>
        <taxon>Acanthosepion</taxon>
    </lineage>
</organism>
<keyword evidence="2" id="KW-0456">Lyase</keyword>
<dbReference type="Pfam" id="PF00388">
    <property type="entry name" value="PI-PLC-X"/>
    <property type="match status" value="1"/>
</dbReference>
<dbReference type="GO" id="GO:0008081">
    <property type="term" value="F:phosphoric diester hydrolase activity"/>
    <property type="evidence" value="ECO:0007669"/>
    <property type="project" value="InterPro"/>
</dbReference>
<dbReference type="Gene3D" id="3.20.20.190">
    <property type="entry name" value="Phosphatidylinositol (PI) phosphodiesterase"/>
    <property type="match status" value="1"/>
</dbReference>
<reference evidence="2" key="1">
    <citation type="submission" date="2021-01" db="EMBL/GenBank/DDBJ databases">
        <authorList>
            <person name="Li R."/>
            <person name="Bekaert M."/>
        </authorList>
    </citation>
    <scope>NUCLEOTIDE SEQUENCE</scope>
    <source>
        <strain evidence="2">Farmed</strain>
    </source>
</reference>
<evidence type="ECO:0000259" key="1">
    <source>
        <dbReference type="SMART" id="SM00148"/>
    </source>
</evidence>
<protein>
    <submittedName>
        <fullName evidence="2">Plc</fullName>
        <ecNumber evidence="2">4.6.1.13</ecNumber>
    </submittedName>
</protein>
<dbReference type="EMBL" id="CAHIKZ030001136">
    <property type="protein sequence ID" value="CAE1254184.1"/>
    <property type="molecule type" value="Genomic_DNA"/>
</dbReference>
<dbReference type="GO" id="GO:0004436">
    <property type="term" value="F:phosphatidylinositol diacylglycerol-lyase activity"/>
    <property type="evidence" value="ECO:0007669"/>
    <property type="project" value="UniProtKB-EC"/>
</dbReference>
<evidence type="ECO:0000313" key="3">
    <source>
        <dbReference type="Proteomes" id="UP000597762"/>
    </source>
</evidence>
<accession>A0A812C5N0</accession>
<dbReference type="PANTHER" id="PTHR13593:SF113">
    <property type="entry name" value="SI:DKEY-266F7.9"/>
    <property type="match status" value="1"/>
</dbReference>
<dbReference type="AlphaFoldDB" id="A0A812C5N0"/>
<dbReference type="SUPFAM" id="SSF51695">
    <property type="entry name" value="PLC-like phosphodiesterases"/>
    <property type="match status" value="1"/>
</dbReference>
<dbReference type="InterPro" id="IPR017946">
    <property type="entry name" value="PLC-like_Pdiesterase_TIM-brl"/>
</dbReference>
<dbReference type="PROSITE" id="PS50007">
    <property type="entry name" value="PIPLC_X_DOMAIN"/>
    <property type="match status" value="1"/>
</dbReference>
<sequence>MAKPKINGPAAGRIVLSLSLSLFLTHSFIHFPVVVVTATALVLAAASYPSSRHDSPAPTNQLLSAAKHEFVSMGSRPSRSVFDNTAFPSRNNTDWMSRIPDHVSLAHITIPGTHNTMAHHGGDMAECQAWLLYSQLQAGIRYLDIRCRHYRNGLPIHHGLKYQHADFPMVLRETVRFLEEYPSEVIIMRVKKEFQSAENTQPFEDTFRGCIEEYITRNRLWTDLSCIPKLGDTRGKIVILQDFRGSPLGLDYNGKFFSIEDRWKVPTLLDMHIDRKWEYVKRKLDFASENEDYVGECSIFRI</sequence>
<dbReference type="OrthoDB" id="1046782at2759"/>
<keyword evidence="3" id="KW-1185">Reference proteome</keyword>
<proteinExistence type="predicted"/>
<feature type="domain" description="Phosphatidylinositol-specific phospholipase C X" evidence="1">
    <location>
        <begin position="101"/>
        <end position="242"/>
    </location>
</feature>
<evidence type="ECO:0000313" key="2">
    <source>
        <dbReference type="EMBL" id="CAE1254184.1"/>
    </source>
</evidence>
<dbReference type="GO" id="GO:0006629">
    <property type="term" value="P:lipid metabolic process"/>
    <property type="evidence" value="ECO:0007669"/>
    <property type="project" value="InterPro"/>
</dbReference>
<dbReference type="EC" id="4.6.1.13" evidence="2"/>
<dbReference type="InterPro" id="IPR000909">
    <property type="entry name" value="PLipase_C_PInositol-sp_X_dom"/>
</dbReference>
<comment type="caution">
    <text evidence="2">The sequence shown here is derived from an EMBL/GenBank/DDBJ whole genome shotgun (WGS) entry which is preliminary data.</text>
</comment>
<gene>
    <name evidence="2" type="ORF">SPHA_28840</name>
</gene>
<dbReference type="SMART" id="SM00148">
    <property type="entry name" value="PLCXc"/>
    <property type="match status" value="1"/>
</dbReference>
<dbReference type="Proteomes" id="UP000597762">
    <property type="component" value="Unassembled WGS sequence"/>
</dbReference>
<name>A0A812C5N0_ACAPH</name>
<dbReference type="PANTHER" id="PTHR13593">
    <property type="match status" value="1"/>
</dbReference>